<keyword evidence="7" id="KW-0808">Transferase</keyword>
<dbReference type="Pfam" id="PF14681">
    <property type="entry name" value="UPRTase"/>
    <property type="match status" value="1"/>
</dbReference>
<evidence type="ECO:0000256" key="7">
    <source>
        <dbReference type="ARBA" id="ARBA00022679"/>
    </source>
</evidence>
<evidence type="ECO:0000256" key="2">
    <source>
        <dbReference type="ARBA" id="ARBA00005180"/>
    </source>
</evidence>
<keyword evidence="6" id="KW-0328">Glycosyltransferase</keyword>
<evidence type="ECO:0000256" key="9">
    <source>
        <dbReference type="ARBA" id="ARBA00023134"/>
    </source>
</evidence>
<dbReference type="AlphaFoldDB" id="A0A8T2PYD1"/>
<evidence type="ECO:0000256" key="6">
    <source>
        <dbReference type="ARBA" id="ARBA00022676"/>
    </source>
</evidence>
<dbReference type="GO" id="GO:0005525">
    <property type="term" value="F:GTP binding"/>
    <property type="evidence" value="ECO:0007669"/>
    <property type="project" value="UniProtKB-KW"/>
</dbReference>
<dbReference type="Gene3D" id="3.40.50.2020">
    <property type="match status" value="1"/>
</dbReference>
<evidence type="ECO:0000313" key="11">
    <source>
        <dbReference type="EMBL" id="KAH7276460.1"/>
    </source>
</evidence>
<keyword evidence="5" id="KW-0021">Allosteric enzyme</keyword>
<evidence type="ECO:0000256" key="1">
    <source>
        <dbReference type="ARBA" id="ARBA00001946"/>
    </source>
</evidence>
<sequence length="249" mass="27499">MHCLRFTHDVHQERDEHIPPRWIPKPAPPEKKIGEELTLVYIPPHPLVKHWLSVLRNELSPTPIFRSALAELGRFLIYEAARDWLLTVKGEVQTPCGIAGVEFIDPREPVRVIPILRGGLVLVEHVASVLPAIQTYHIGFVQEEATFQPALYVNKLPDKFPDGVRVLVADPILATGGTVIATIDLLKQRNVDHRLIRVVAAAAAPPALDQLSKKFPGLRIYTAAIDDEVTENGDVVPGIGDAGDRSFGI</sequence>
<dbReference type="InterPro" id="IPR029057">
    <property type="entry name" value="PRTase-like"/>
</dbReference>
<comment type="similarity">
    <text evidence="3">Belongs to the UPRTase family.</text>
</comment>
<evidence type="ECO:0000256" key="8">
    <source>
        <dbReference type="ARBA" id="ARBA00022741"/>
    </source>
</evidence>
<keyword evidence="12" id="KW-1185">Reference proteome</keyword>
<dbReference type="InterPro" id="IPR050054">
    <property type="entry name" value="UPRTase/APRTase"/>
</dbReference>
<comment type="cofactor">
    <cofactor evidence="1">
        <name>Mg(2+)</name>
        <dbReference type="ChEBI" id="CHEBI:18420"/>
    </cofactor>
</comment>
<dbReference type="NCBIfam" id="NF001097">
    <property type="entry name" value="PRK00129.1"/>
    <property type="match status" value="1"/>
</dbReference>
<proteinExistence type="inferred from homology"/>
<gene>
    <name evidence="11" type="ORF">KP509_39G008100</name>
</gene>
<dbReference type="InterPro" id="IPR000836">
    <property type="entry name" value="PRTase_dom"/>
</dbReference>
<keyword evidence="8" id="KW-0547">Nucleotide-binding</keyword>
<evidence type="ECO:0000256" key="3">
    <source>
        <dbReference type="ARBA" id="ARBA00009516"/>
    </source>
</evidence>
<dbReference type="PANTHER" id="PTHR32315">
    <property type="entry name" value="ADENINE PHOSPHORIBOSYLTRANSFERASE"/>
    <property type="match status" value="1"/>
</dbReference>
<evidence type="ECO:0000256" key="4">
    <source>
        <dbReference type="ARBA" id="ARBA00011894"/>
    </source>
</evidence>
<name>A0A8T2PYD1_CERRI</name>
<organism evidence="11 12">
    <name type="scientific">Ceratopteris richardii</name>
    <name type="common">Triangle waterfern</name>
    <dbReference type="NCBI Taxonomy" id="49495"/>
    <lineage>
        <taxon>Eukaryota</taxon>
        <taxon>Viridiplantae</taxon>
        <taxon>Streptophyta</taxon>
        <taxon>Embryophyta</taxon>
        <taxon>Tracheophyta</taxon>
        <taxon>Polypodiopsida</taxon>
        <taxon>Polypodiidae</taxon>
        <taxon>Polypodiales</taxon>
        <taxon>Pteridineae</taxon>
        <taxon>Pteridaceae</taxon>
        <taxon>Parkerioideae</taxon>
        <taxon>Ceratopteris</taxon>
    </lineage>
</organism>
<comment type="pathway">
    <text evidence="2">Pyrimidine metabolism; UMP biosynthesis via salvage pathway; UMP from uracil: step 1/1.</text>
</comment>
<dbReference type="OMA" id="ISTHPCL"/>
<dbReference type="EMBL" id="CM035444">
    <property type="protein sequence ID" value="KAH7276460.1"/>
    <property type="molecule type" value="Genomic_DNA"/>
</dbReference>
<reference evidence="11" key="1">
    <citation type="submission" date="2021-08" db="EMBL/GenBank/DDBJ databases">
        <title>WGS assembly of Ceratopteris richardii.</title>
        <authorList>
            <person name="Marchant D.B."/>
            <person name="Chen G."/>
            <person name="Jenkins J."/>
            <person name="Shu S."/>
            <person name="Leebens-Mack J."/>
            <person name="Grimwood J."/>
            <person name="Schmutz J."/>
            <person name="Soltis P."/>
            <person name="Soltis D."/>
            <person name="Chen Z.-H."/>
        </authorList>
    </citation>
    <scope>NUCLEOTIDE SEQUENCE</scope>
    <source>
        <strain evidence="11">Whitten #5841</strain>
        <tissue evidence="11">Leaf</tissue>
    </source>
</reference>
<dbReference type="SUPFAM" id="SSF53271">
    <property type="entry name" value="PRTase-like"/>
    <property type="match status" value="1"/>
</dbReference>
<dbReference type="GO" id="GO:0004845">
    <property type="term" value="F:uracil phosphoribosyltransferase activity"/>
    <property type="evidence" value="ECO:0007669"/>
    <property type="project" value="UniProtKB-EC"/>
</dbReference>
<keyword evidence="9" id="KW-0342">GTP-binding</keyword>
<dbReference type="EC" id="2.4.2.9" evidence="4"/>
<evidence type="ECO:0000256" key="5">
    <source>
        <dbReference type="ARBA" id="ARBA00022533"/>
    </source>
</evidence>
<feature type="domain" description="Phosphoribosyltransferase" evidence="10">
    <location>
        <begin position="43"/>
        <end position="248"/>
    </location>
</feature>
<comment type="caution">
    <text evidence="11">The sequence shown here is derived from an EMBL/GenBank/DDBJ whole genome shotgun (WGS) entry which is preliminary data.</text>
</comment>
<dbReference type="OrthoDB" id="106623at2759"/>
<dbReference type="CDD" id="cd06223">
    <property type="entry name" value="PRTases_typeI"/>
    <property type="match status" value="1"/>
</dbReference>
<dbReference type="PANTHER" id="PTHR32315:SF4">
    <property type="entry name" value="URACIL PHOSPHORIBOSYLTRANSFERASE, CHLOROPLASTIC"/>
    <property type="match status" value="1"/>
</dbReference>
<protein>
    <recommendedName>
        <fullName evidence="4">uracil phosphoribosyltransferase</fullName>
        <ecNumber evidence="4">2.4.2.9</ecNumber>
    </recommendedName>
</protein>
<evidence type="ECO:0000259" key="10">
    <source>
        <dbReference type="Pfam" id="PF14681"/>
    </source>
</evidence>
<dbReference type="Proteomes" id="UP000825935">
    <property type="component" value="Chromosome 39"/>
</dbReference>
<accession>A0A8T2PYD1</accession>
<evidence type="ECO:0000313" key="12">
    <source>
        <dbReference type="Proteomes" id="UP000825935"/>
    </source>
</evidence>